<dbReference type="KEGG" id="ruv:EC9_42140"/>
<protein>
    <submittedName>
        <fullName evidence="1">Uncharacterized protein</fullName>
    </submittedName>
</protein>
<organism evidence="1 2">
    <name type="scientific">Rosistilla ulvae</name>
    <dbReference type="NCBI Taxonomy" id="1930277"/>
    <lineage>
        <taxon>Bacteria</taxon>
        <taxon>Pseudomonadati</taxon>
        <taxon>Planctomycetota</taxon>
        <taxon>Planctomycetia</taxon>
        <taxon>Pirellulales</taxon>
        <taxon>Pirellulaceae</taxon>
        <taxon>Rosistilla</taxon>
    </lineage>
</organism>
<dbReference type="EMBL" id="CP036261">
    <property type="protein sequence ID" value="QDS90011.1"/>
    <property type="molecule type" value="Genomic_DNA"/>
</dbReference>
<evidence type="ECO:0000313" key="2">
    <source>
        <dbReference type="Proteomes" id="UP000319557"/>
    </source>
</evidence>
<evidence type="ECO:0000313" key="1">
    <source>
        <dbReference type="EMBL" id="QDS90011.1"/>
    </source>
</evidence>
<proteinExistence type="predicted"/>
<name>A0A517M560_9BACT</name>
<gene>
    <name evidence="1" type="ORF">EC9_42140</name>
</gene>
<dbReference type="AlphaFoldDB" id="A0A517M560"/>
<sequence>MYRRQDTCLIVSCESNAAVQPDGLSGFRPACGRYRNSLGRTEARLPSNREKSTFAAKVVATTNSAVPRTGQLPRKTASTIWHACCR</sequence>
<reference evidence="1 2" key="1">
    <citation type="submission" date="2019-02" db="EMBL/GenBank/DDBJ databases">
        <title>Deep-cultivation of Planctomycetes and their phenomic and genomic characterization uncovers novel biology.</title>
        <authorList>
            <person name="Wiegand S."/>
            <person name="Jogler M."/>
            <person name="Boedeker C."/>
            <person name="Pinto D."/>
            <person name="Vollmers J."/>
            <person name="Rivas-Marin E."/>
            <person name="Kohn T."/>
            <person name="Peeters S.H."/>
            <person name="Heuer A."/>
            <person name="Rast P."/>
            <person name="Oberbeckmann S."/>
            <person name="Bunk B."/>
            <person name="Jeske O."/>
            <person name="Meyerdierks A."/>
            <person name="Storesund J.E."/>
            <person name="Kallscheuer N."/>
            <person name="Luecker S."/>
            <person name="Lage O.M."/>
            <person name="Pohl T."/>
            <person name="Merkel B.J."/>
            <person name="Hornburger P."/>
            <person name="Mueller R.-W."/>
            <person name="Bruemmer F."/>
            <person name="Labrenz M."/>
            <person name="Spormann A.M."/>
            <person name="Op den Camp H."/>
            <person name="Overmann J."/>
            <person name="Amann R."/>
            <person name="Jetten M.S.M."/>
            <person name="Mascher T."/>
            <person name="Medema M.H."/>
            <person name="Devos D.P."/>
            <person name="Kaster A.-K."/>
            <person name="Ovreas L."/>
            <person name="Rohde M."/>
            <person name="Galperin M.Y."/>
            <person name="Jogler C."/>
        </authorList>
    </citation>
    <scope>NUCLEOTIDE SEQUENCE [LARGE SCALE GENOMIC DNA]</scope>
    <source>
        <strain evidence="1 2">EC9</strain>
    </source>
</reference>
<accession>A0A517M560</accession>
<keyword evidence="2" id="KW-1185">Reference proteome</keyword>
<dbReference type="Proteomes" id="UP000319557">
    <property type="component" value="Chromosome"/>
</dbReference>